<feature type="compositionally biased region" description="Polar residues" evidence="3">
    <location>
        <begin position="156"/>
        <end position="165"/>
    </location>
</feature>
<dbReference type="Pfam" id="PF00560">
    <property type="entry name" value="LRR_1"/>
    <property type="match status" value="2"/>
</dbReference>
<evidence type="ECO:0000256" key="1">
    <source>
        <dbReference type="ARBA" id="ARBA00022614"/>
    </source>
</evidence>
<dbReference type="SUPFAM" id="SSF52058">
    <property type="entry name" value="L domain-like"/>
    <property type="match status" value="1"/>
</dbReference>
<dbReference type="OrthoDB" id="38453at2759"/>
<feature type="compositionally biased region" description="Pro residues" evidence="3">
    <location>
        <begin position="167"/>
        <end position="185"/>
    </location>
</feature>
<evidence type="ECO:0000256" key="3">
    <source>
        <dbReference type="SAM" id="MobiDB-lite"/>
    </source>
</evidence>
<comment type="caution">
    <text evidence="5">The sequence shown here is derived from an EMBL/GenBank/DDBJ whole genome shotgun (WGS) entry which is preliminary data.</text>
</comment>
<gene>
    <name evidence="5" type="ORF">SEMRO_86_G045610.1</name>
</gene>
<dbReference type="EMBL" id="CAICTM010000085">
    <property type="protein sequence ID" value="CAB9500541.1"/>
    <property type="molecule type" value="Genomic_DNA"/>
</dbReference>
<dbReference type="PANTHER" id="PTHR48054:SF82">
    <property type="entry name" value="LRR RECEPTOR-LIKE SERINE_THREONINE-PROTEIN KINASE FLS2"/>
    <property type="match status" value="1"/>
</dbReference>
<feature type="transmembrane region" description="Helical" evidence="4">
    <location>
        <begin position="284"/>
        <end position="310"/>
    </location>
</feature>
<dbReference type="Proteomes" id="UP001153069">
    <property type="component" value="Unassembled WGS sequence"/>
</dbReference>
<sequence>MKRQHEVHQKTFAAFGKVEEEEDNFDILTDVVAARCGVVVEPEHQKQEVKTQQSGDVLVPTLAHGYAYGCSSVSQDTEPRNQKEGKTDGAGGTNQLNKSIKEGSGAPRVALPSKQHGTAKIRNKKWGDPGAFSVSPTTKEFHTATTTLPQSIAPPSRQSSNETDIQTPPPPNHPQPGLQPCPPQPALQLTENVAIGQTLPGAVHCEGPSFRENSAATPMELSSSEGSPTPQMNDYGVGVALFDSGLAVANLVSNEPSPLELPQAQNFDERDESRRRKERKARQLQTCITSNVILVIAVIVVAVCVLVPVLSLRETDANDDGNIIMEPTNQDIPSQAPTPVEESILSLLPEETVQAITEESMSPQAEAFSWLVEDAENILQLPHRQIQQRFALATLYFATGGDMWISNDNWLNHSVDECDWFQQAEFGIKSIQGRRYPGWLSEFFPPTQPQPTTCDQNGTIQHLWLDRNHLVGSLPEELYLLTSLQTLSLGLNQFQGSISTRFGQLTQLEGLEILDQPPDGSIPSEIGILTSLRGLVLSDSNHQGPIPREIWQLTDLESLILLNHQQMEGSIPSEVGLFPMLRWLVLDNCNRSGSIPTEIGQISTIEWFVVTANVTGTLPTELGLLSNLHFLSLFRNSLVGSIPSELGQLTSLFFLTLRENALGGPVPSEMGLLQSLTWRFSLRGNQFSGNIPTELGLLTGLVDLHLQENRFTGKIPSELGGLSSAGMLRLGENSLSGHFPPELSNLQSSLYELTVQGNPLLSGTIPTSLCHLNGTCVRSGVASCDEHQGLVFDCTGVLCGCDCTCGAGNESSNLSMQP</sequence>
<keyword evidence="4" id="KW-0472">Membrane</keyword>
<protein>
    <submittedName>
        <fullName evidence="5">Leucine Rich Repeat</fullName>
    </submittedName>
</protein>
<keyword evidence="4" id="KW-0812">Transmembrane</keyword>
<keyword evidence="6" id="KW-1185">Reference proteome</keyword>
<dbReference type="AlphaFoldDB" id="A0A9N8DEL1"/>
<evidence type="ECO:0000256" key="2">
    <source>
        <dbReference type="ARBA" id="ARBA00022737"/>
    </source>
</evidence>
<reference evidence="5" key="1">
    <citation type="submission" date="2020-06" db="EMBL/GenBank/DDBJ databases">
        <authorList>
            <consortium name="Plant Systems Biology data submission"/>
        </authorList>
    </citation>
    <scope>NUCLEOTIDE SEQUENCE</scope>
    <source>
        <strain evidence="5">D6</strain>
    </source>
</reference>
<feature type="region of interest" description="Disordered" evidence="3">
    <location>
        <begin position="204"/>
        <end position="232"/>
    </location>
</feature>
<keyword evidence="4" id="KW-1133">Transmembrane helix</keyword>
<dbReference type="InterPro" id="IPR032675">
    <property type="entry name" value="LRR_dom_sf"/>
</dbReference>
<accession>A0A9N8DEL1</accession>
<evidence type="ECO:0000313" key="6">
    <source>
        <dbReference type="Proteomes" id="UP001153069"/>
    </source>
</evidence>
<evidence type="ECO:0000313" key="5">
    <source>
        <dbReference type="EMBL" id="CAB9500541.1"/>
    </source>
</evidence>
<keyword evidence="1" id="KW-0433">Leucine-rich repeat</keyword>
<evidence type="ECO:0000256" key="4">
    <source>
        <dbReference type="SAM" id="Phobius"/>
    </source>
</evidence>
<proteinExistence type="predicted"/>
<feature type="compositionally biased region" description="Polar residues" evidence="3">
    <location>
        <begin position="211"/>
        <end position="232"/>
    </location>
</feature>
<dbReference type="Gene3D" id="3.80.10.10">
    <property type="entry name" value="Ribonuclease Inhibitor"/>
    <property type="match status" value="2"/>
</dbReference>
<keyword evidence="2" id="KW-0677">Repeat</keyword>
<dbReference type="FunFam" id="3.80.10.10:FF:000041">
    <property type="entry name" value="LRR receptor-like serine/threonine-protein kinase ERECTA"/>
    <property type="match status" value="2"/>
</dbReference>
<feature type="compositionally biased region" description="Basic and acidic residues" evidence="3">
    <location>
        <begin position="77"/>
        <end position="87"/>
    </location>
</feature>
<feature type="compositionally biased region" description="Polar residues" evidence="3">
    <location>
        <begin position="134"/>
        <end position="150"/>
    </location>
</feature>
<feature type="region of interest" description="Disordered" evidence="3">
    <location>
        <begin position="70"/>
        <end position="185"/>
    </location>
</feature>
<dbReference type="PANTHER" id="PTHR48054">
    <property type="entry name" value="RECEPTOR KINASE-LIKE PROTEIN XA21"/>
    <property type="match status" value="1"/>
</dbReference>
<dbReference type="InterPro" id="IPR001611">
    <property type="entry name" value="Leu-rich_rpt"/>
</dbReference>
<name>A0A9N8DEL1_9STRA</name>
<dbReference type="InterPro" id="IPR052592">
    <property type="entry name" value="LRR-RLK"/>
</dbReference>
<organism evidence="5 6">
    <name type="scientific">Seminavis robusta</name>
    <dbReference type="NCBI Taxonomy" id="568900"/>
    <lineage>
        <taxon>Eukaryota</taxon>
        <taxon>Sar</taxon>
        <taxon>Stramenopiles</taxon>
        <taxon>Ochrophyta</taxon>
        <taxon>Bacillariophyta</taxon>
        <taxon>Bacillariophyceae</taxon>
        <taxon>Bacillariophycidae</taxon>
        <taxon>Naviculales</taxon>
        <taxon>Naviculaceae</taxon>
        <taxon>Seminavis</taxon>
    </lineage>
</organism>